<keyword evidence="3" id="KW-0378">Hydrolase</keyword>
<dbReference type="InterPro" id="IPR005135">
    <property type="entry name" value="Endo/exonuclease/phosphatase"/>
</dbReference>
<dbReference type="GO" id="GO:0004519">
    <property type="term" value="F:endonuclease activity"/>
    <property type="evidence" value="ECO:0007669"/>
    <property type="project" value="UniProtKB-KW"/>
</dbReference>
<sequence>MMRALFLMVFSLLMSWTIAPAQDTLTVMSYNIYHGEQAYQAGKSNIQEVADLIRKVKPDLVALQEVDEMTGRLASLNEGERFSLVDSLAALTGMEGYFGKAIDYDGGGYGEGLLSKKSLTPQTVMLPIPKGGEKRTLLFTETRTKSGQPFIFAGTHLCHQYEENRIAQVRAINKYFLDTEVPVIIGGDFNFTPDTRTHRLMQDWWADTSLQFQKIPNLTFPSKKPDRRIDYLFLSRNANWEILYVKTIDVDYSDHLPVVARVVVHP</sequence>
<dbReference type="PANTHER" id="PTHR14859:SF15">
    <property type="entry name" value="ENDONUCLEASE_EXONUCLEASE_PHOSPHATASE DOMAIN-CONTAINING PROTEIN"/>
    <property type="match status" value="1"/>
</dbReference>
<gene>
    <name evidence="3" type="ORF">LQ318_10420</name>
</gene>
<keyword evidence="3" id="KW-0255">Endonuclease</keyword>
<organism evidence="3 4">
    <name type="scientific">Fodinibius salicampi</name>
    <dbReference type="NCBI Taxonomy" id="1920655"/>
    <lineage>
        <taxon>Bacteria</taxon>
        <taxon>Pseudomonadati</taxon>
        <taxon>Balneolota</taxon>
        <taxon>Balneolia</taxon>
        <taxon>Balneolales</taxon>
        <taxon>Balneolaceae</taxon>
        <taxon>Fodinibius</taxon>
    </lineage>
</organism>
<dbReference type="EMBL" id="JAJNDC010000002">
    <property type="protein sequence ID" value="MCW9713321.1"/>
    <property type="molecule type" value="Genomic_DNA"/>
</dbReference>
<feature type="domain" description="Endonuclease/exonuclease/phosphatase" evidence="2">
    <location>
        <begin position="28"/>
        <end position="255"/>
    </location>
</feature>
<dbReference type="RefSeq" id="WP_265789899.1">
    <property type="nucleotide sequence ID" value="NZ_BAABRS010000002.1"/>
</dbReference>
<keyword evidence="1" id="KW-0732">Signal</keyword>
<keyword evidence="3" id="KW-0540">Nuclease</keyword>
<dbReference type="Gene3D" id="3.60.10.10">
    <property type="entry name" value="Endonuclease/exonuclease/phosphatase"/>
    <property type="match status" value="1"/>
</dbReference>
<accession>A0ABT3PZR4</accession>
<dbReference type="InterPro" id="IPR036691">
    <property type="entry name" value="Endo/exonu/phosph_ase_sf"/>
</dbReference>
<reference evidence="3 4" key="1">
    <citation type="submission" date="2021-11" db="EMBL/GenBank/DDBJ databases">
        <title>Aliifidinibius sp. nov., a new bacterium isolated from saline soil.</title>
        <authorList>
            <person name="Galisteo C."/>
            <person name="De La Haba R."/>
            <person name="Sanchez-Porro C."/>
            <person name="Ventosa A."/>
        </authorList>
    </citation>
    <scope>NUCLEOTIDE SEQUENCE [LARGE SCALE GENOMIC DNA]</scope>
    <source>
        <strain evidence="3 4">KACC 190600</strain>
    </source>
</reference>
<dbReference type="Pfam" id="PF03372">
    <property type="entry name" value="Exo_endo_phos"/>
    <property type="match status" value="1"/>
</dbReference>
<dbReference type="PANTHER" id="PTHR14859">
    <property type="entry name" value="CALCOFLUOR WHITE HYPERSENSITIVE PROTEIN PRECURSOR"/>
    <property type="match status" value="1"/>
</dbReference>
<proteinExistence type="predicted"/>
<evidence type="ECO:0000313" key="3">
    <source>
        <dbReference type="EMBL" id="MCW9713321.1"/>
    </source>
</evidence>
<feature type="chain" id="PRO_5045327723" evidence="1">
    <location>
        <begin position="22"/>
        <end position="266"/>
    </location>
</feature>
<dbReference type="Proteomes" id="UP001207337">
    <property type="component" value="Unassembled WGS sequence"/>
</dbReference>
<name>A0ABT3PZR4_9BACT</name>
<feature type="signal peptide" evidence="1">
    <location>
        <begin position="1"/>
        <end position="21"/>
    </location>
</feature>
<evidence type="ECO:0000256" key="1">
    <source>
        <dbReference type="SAM" id="SignalP"/>
    </source>
</evidence>
<dbReference type="SUPFAM" id="SSF56219">
    <property type="entry name" value="DNase I-like"/>
    <property type="match status" value="1"/>
</dbReference>
<evidence type="ECO:0000259" key="2">
    <source>
        <dbReference type="Pfam" id="PF03372"/>
    </source>
</evidence>
<dbReference type="InterPro" id="IPR051916">
    <property type="entry name" value="GPI-anchor_lipid_remodeler"/>
</dbReference>
<protein>
    <submittedName>
        <fullName evidence="3">Endonuclease/exonuclease/phosphatase family protein</fullName>
    </submittedName>
</protein>
<evidence type="ECO:0000313" key="4">
    <source>
        <dbReference type="Proteomes" id="UP001207337"/>
    </source>
</evidence>
<keyword evidence="4" id="KW-1185">Reference proteome</keyword>
<comment type="caution">
    <text evidence="3">The sequence shown here is derived from an EMBL/GenBank/DDBJ whole genome shotgun (WGS) entry which is preliminary data.</text>
</comment>